<comment type="catalytic activity">
    <reaction evidence="12">
        <text>exonucleolytic cleavage in the 5'- to 3'-direction to yield nucleoside 3'-phosphates.</text>
        <dbReference type="EC" id="3.1.12.1"/>
    </reaction>
</comment>
<evidence type="ECO:0000256" key="3">
    <source>
        <dbReference type="ARBA" id="ARBA00022759"/>
    </source>
</evidence>
<keyword evidence="1 14" id="KW-0540">Nuclease</keyword>
<dbReference type="PANTHER" id="PTHR34353">
    <property type="entry name" value="CRISPR-ASSOCIATED ENDONUCLEASE CAS1 1"/>
    <property type="match status" value="1"/>
</dbReference>
<dbReference type="Gene3D" id="3.100.10.20">
    <property type="entry name" value="CRISPR-associated endonuclease Cas1, N-terminal domain"/>
    <property type="match status" value="1"/>
</dbReference>
<dbReference type="AlphaFoldDB" id="A0A917KC93"/>
<dbReference type="CDD" id="cd09634">
    <property type="entry name" value="Cas1_I-II-III"/>
    <property type="match status" value="1"/>
</dbReference>
<dbReference type="GO" id="GO:0043571">
    <property type="term" value="P:maintenance of CRISPR repeat elements"/>
    <property type="evidence" value="ECO:0007669"/>
    <property type="project" value="UniProtKB-UniRule"/>
</dbReference>
<keyword evidence="8" id="KW-0411">Iron-sulfur</keyword>
<dbReference type="GO" id="GO:0004519">
    <property type="term" value="F:endonuclease activity"/>
    <property type="evidence" value="ECO:0007669"/>
    <property type="project" value="UniProtKB-UniRule"/>
</dbReference>
<keyword evidence="6 14" id="KW-0460">Magnesium</keyword>
<dbReference type="InterPro" id="IPR011604">
    <property type="entry name" value="PDDEXK-like_dom_sf"/>
</dbReference>
<feature type="binding site" evidence="14">
    <location>
        <position position="465"/>
    </location>
    <ligand>
        <name>Mn(2+)</name>
        <dbReference type="ChEBI" id="CHEBI:29035"/>
    </ligand>
</feature>
<comment type="cofactor">
    <cofactor evidence="14">
        <name>Mg(2+)</name>
        <dbReference type="ChEBI" id="CHEBI:18420"/>
    </cofactor>
    <cofactor evidence="14">
        <name>Mn(2+)</name>
        <dbReference type="ChEBI" id="CHEBI:29035"/>
    </cofactor>
</comment>
<keyword evidence="9 14" id="KW-0051">Antiviral defense</keyword>
<dbReference type="Gene3D" id="1.20.120.920">
    <property type="entry name" value="CRISPR-associated endonuclease Cas1, C-terminal domain"/>
    <property type="match status" value="1"/>
</dbReference>
<organism evidence="16 17">
    <name type="scientific">Alicyclobacillus cellulosilyticus</name>
    <dbReference type="NCBI Taxonomy" id="1003997"/>
    <lineage>
        <taxon>Bacteria</taxon>
        <taxon>Bacillati</taxon>
        <taxon>Bacillota</taxon>
        <taxon>Bacilli</taxon>
        <taxon>Bacillales</taxon>
        <taxon>Alicyclobacillaceae</taxon>
        <taxon>Alicyclobacillus</taxon>
    </lineage>
</organism>
<dbReference type="GO" id="GO:0051536">
    <property type="term" value="F:iron-sulfur cluster binding"/>
    <property type="evidence" value="ECO:0007669"/>
    <property type="project" value="UniProtKB-KW"/>
</dbReference>
<comment type="caution">
    <text evidence="16">The sequence shown here is derived from an EMBL/GenBank/DDBJ whole genome shotgun (WGS) entry which is preliminary data.</text>
</comment>
<name>A0A917KC93_9BACL</name>
<feature type="binding site" evidence="14">
    <location>
        <position position="377"/>
    </location>
    <ligand>
        <name>Mn(2+)</name>
        <dbReference type="ChEBI" id="CHEBI:29035"/>
    </ligand>
</feature>
<evidence type="ECO:0000259" key="15">
    <source>
        <dbReference type="Pfam" id="PF01930"/>
    </source>
</evidence>
<comment type="subunit">
    <text evidence="13 14">Homodimer, forms a heterotetramer with a Cas2 homodimer.</text>
</comment>
<keyword evidence="2 14" id="KW-0479">Metal-binding</keyword>
<protein>
    <recommendedName>
        <fullName evidence="14">CRISPR-associated endonuclease Cas1</fullName>
        <ecNumber evidence="14">3.1.-.-</ecNumber>
    </recommendedName>
</protein>
<dbReference type="Gene3D" id="3.90.320.10">
    <property type="match status" value="1"/>
</dbReference>
<comment type="function">
    <text evidence="14">CRISPR (clustered regularly interspaced short palindromic repeat), is an adaptive immune system that provides protection against mobile genetic elements (viruses, transposable elements and conjugative plasmids). CRISPR clusters contain spacers, sequences complementary to antecedent mobile elements, and target invading nucleic acids. CRISPR clusters are transcribed and processed into CRISPR RNA (crRNA). Acts as a dsDNA endonuclease. Involved in the integration of spacer DNA into the CRISPR cassette.</text>
</comment>
<gene>
    <name evidence="16" type="primary">cas4-cas1</name>
    <name evidence="14" type="synonym">cas1</name>
    <name evidence="16" type="ORF">GCM10010885_12820</name>
</gene>
<keyword evidence="10 14" id="KW-0238">DNA-binding</keyword>
<dbReference type="InterPro" id="IPR042206">
    <property type="entry name" value="CRISPR-assoc_Cas1_C"/>
</dbReference>
<evidence type="ECO:0000256" key="5">
    <source>
        <dbReference type="ARBA" id="ARBA00022839"/>
    </source>
</evidence>
<keyword evidence="17" id="KW-1185">Reference proteome</keyword>
<keyword evidence="7" id="KW-0408">Iron</keyword>
<reference evidence="16" key="1">
    <citation type="journal article" date="2014" name="Int. J. Syst. Evol. Microbiol.">
        <title>Complete genome sequence of Corynebacterium casei LMG S-19264T (=DSM 44701T), isolated from a smear-ripened cheese.</title>
        <authorList>
            <consortium name="US DOE Joint Genome Institute (JGI-PGF)"/>
            <person name="Walter F."/>
            <person name="Albersmeier A."/>
            <person name="Kalinowski J."/>
            <person name="Ruckert C."/>
        </authorList>
    </citation>
    <scope>NUCLEOTIDE SEQUENCE</scope>
    <source>
        <strain evidence="16">JCM 18487</strain>
    </source>
</reference>
<dbReference type="GO" id="GO:0051607">
    <property type="term" value="P:defense response to virus"/>
    <property type="evidence" value="ECO:0007669"/>
    <property type="project" value="UniProtKB-UniRule"/>
</dbReference>
<evidence type="ECO:0000256" key="11">
    <source>
        <dbReference type="ARBA" id="ARBA00023211"/>
    </source>
</evidence>
<dbReference type="RefSeq" id="WP_188881889.1">
    <property type="nucleotide sequence ID" value="NZ_BMOY01000016.1"/>
</dbReference>
<dbReference type="GO" id="GO:0003677">
    <property type="term" value="F:DNA binding"/>
    <property type="evidence" value="ECO:0007669"/>
    <property type="project" value="UniProtKB-KW"/>
</dbReference>
<dbReference type="NCBIfam" id="TIGR00287">
    <property type="entry name" value="cas1"/>
    <property type="match status" value="1"/>
</dbReference>
<keyword evidence="11 14" id="KW-0464">Manganese</keyword>
<sequence>MPIPVRMLNELFYCERLYHLMHVQGLFEANADTVEGTAQHQRAERHRRPSDVGAIEPWVKAPESLHLGDEELGIVGKLDAVRLDEAGEWQPVEAKHASSPAGRQPFIIGNWTLSGDAWPNDQIQLCAQGLLLRANGFPSTSGQLYYRGNRKKVMVKFTNDLVDATLWCIRRARELESQPMPPPLKDSDKCFRCSLNSVCLPDETNFLNATVDRVRNIVPQRDDLGILYVSEPGTHLGKNGHELVLTAPDGSRTNIPLKDLIHVALFGNVQISTQLLHVLMEQGVTVSFLTSGGRLVGQAHNLITKNTHVRRAQFSKFEDESVRFNLARAIVRAKILNQRTLLRRNARDLQSTVLKELGDLARSAEMAESLASLRGIEGMAAKIYFTWFPSMLRTAELELSDGTVVMNGRNRRPPKDPVNAMLSLAYSLLVRDMSTAIAAVGMDPMLGFYHALEPGRPALALDLMEPFRAIIADSVVIRALNTREIQWQDFYLGPDSCSLKPAARKRMLHAYERRMNEKVTHPVFGYKVSYRRMLELESRILARYLTGDLASYTPLVTR</sequence>
<evidence type="ECO:0000256" key="6">
    <source>
        <dbReference type="ARBA" id="ARBA00022842"/>
    </source>
</evidence>
<reference evidence="16" key="2">
    <citation type="submission" date="2020-09" db="EMBL/GenBank/DDBJ databases">
        <authorList>
            <person name="Sun Q."/>
            <person name="Ohkuma M."/>
        </authorList>
    </citation>
    <scope>NUCLEOTIDE SEQUENCE</scope>
    <source>
        <strain evidence="16">JCM 18487</strain>
    </source>
</reference>
<dbReference type="InterPro" id="IPR013343">
    <property type="entry name" value="CRISPR-assoc_prot_Cas4"/>
</dbReference>
<dbReference type="NCBIfam" id="TIGR00372">
    <property type="entry name" value="cas4"/>
    <property type="match status" value="1"/>
</dbReference>
<dbReference type="InterPro" id="IPR050646">
    <property type="entry name" value="Cas1"/>
</dbReference>
<dbReference type="InterPro" id="IPR042211">
    <property type="entry name" value="CRISPR-assoc_Cas1_N"/>
</dbReference>
<dbReference type="Pfam" id="PF01930">
    <property type="entry name" value="Cas_Cas4"/>
    <property type="match status" value="1"/>
</dbReference>
<evidence type="ECO:0000256" key="1">
    <source>
        <dbReference type="ARBA" id="ARBA00022722"/>
    </source>
</evidence>
<dbReference type="Proteomes" id="UP000637695">
    <property type="component" value="Unassembled WGS sequence"/>
</dbReference>
<feature type="binding site" evidence="14">
    <location>
        <position position="450"/>
    </location>
    <ligand>
        <name>Mn(2+)</name>
        <dbReference type="ChEBI" id="CHEBI:29035"/>
    </ligand>
</feature>
<comment type="similarity">
    <text evidence="14">Belongs to the CRISPR-associated endonuclease Cas1 family.</text>
</comment>
<dbReference type="EC" id="3.1.-.-" evidence="14"/>
<evidence type="ECO:0000256" key="8">
    <source>
        <dbReference type="ARBA" id="ARBA00023014"/>
    </source>
</evidence>
<dbReference type="PANTHER" id="PTHR34353:SF2">
    <property type="entry name" value="CRISPR-ASSOCIATED ENDONUCLEASE CAS1 1"/>
    <property type="match status" value="1"/>
</dbReference>
<evidence type="ECO:0000256" key="4">
    <source>
        <dbReference type="ARBA" id="ARBA00022801"/>
    </source>
</evidence>
<keyword evidence="5 16" id="KW-0269">Exonuclease</keyword>
<proteinExistence type="inferred from homology"/>
<dbReference type="InterPro" id="IPR022765">
    <property type="entry name" value="Dna2/Cas4_DUF83"/>
</dbReference>
<evidence type="ECO:0000313" key="17">
    <source>
        <dbReference type="Proteomes" id="UP000637695"/>
    </source>
</evidence>
<evidence type="ECO:0000256" key="10">
    <source>
        <dbReference type="ARBA" id="ARBA00023125"/>
    </source>
</evidence>
<evidence type="ECO:0000256" key="9">
    <source>
        <dbReference type="ARBA" id="ARBA00023118"/>
    </source>
</evidence>
<keyword evidence="3 14" id="KW-0255">Endonuclease</keyword>
<feature type="domain" description="DUF83" evidence="15">
    <location>
        <begin position="7"/>
        <end position="200"/>
    </location>
</feature>
<dbReference type="GO" id="GO:0004527">
    <property type="term" value="F:exonuclease activity"/>
    <property type="evidence" value="ECO:0007669"/>
    <property type="project" value="UniProtKB-KW"/>
</dbReference>
<accession>A0A917KC93</accession>
<dbReference type="Pfam" id="PF01867">
    <property type="entry name" value="Cas_Cas1"/>
    <property type="match status" value="1"/>
</dbReference>
<evidence type="ECO:0000256" key="13">
    <source>
        <dbReference type="ARBA" id="ARBA00038592"/>
    </source>
</evidence>
<dbReference type="InterPro" id="IPR002729">
    <property type="entry name" value="CRISPR-assoc_Cas1"/>
</dbReference>
<evidence type="ECO:0000256" key="7">
    <source>
        <dbReference type="ARBA" id="ARBA00023004"/>
    </source>
</evidence>
<dbReference type="EMBL" id="BMOY01000016">
    <property type="protein sequence ID" value="GGJ05154.1"/>
    <property type="molecule type" value="Genomic_DNA"/>
</dbReference>
<evidence type="ECO:0000256" key="12">
    <source>
        <dbReference type="ARBA" id="ARBA00033996"/>
    </source>
</evidence>
<evidence type="ECO:0000313" key="16">
    <source>
        <dbReference type="EMBL" id="GGJ05154.1"/>
    </source>
</evidence>
<keyword evidence="4 14" id="KW-0378">Hydrolase</keyword>
<dbReference type="GO" id="GO:0046872">
    <property type="term" value="F:metal ion binding"/>
    <property type="evidence" value="ECO:0007669"/>
    <property type="project" value="UniProtKB-UniRule"/>
</dbReference>
<dbReference type="HAMAP" id="MF_01470">
    <property type="entry name" value="Cas1"/>
    <property type="match status" value="1"/>
</dbReference>
<evidence type="ECO:0000256" key="14">
    <source>
        <dbReference type="HAMAP-Rule" id="MF_01470"/>
    </source>
</evidence>
<evidence type="ECO:0000256" key="2">
    <source>
        <dbReference type="ARBA" id="ARBA00022723"/>
    </source>
</evidence>